<feature type="compositionally biased region" description="Basic and acidic residues" evidence="2">
    <location>
        <begin position="466"/>
        <end position="481"/>
    </location>
</feature>
<feature type="region of interest" description="Disordered" evidence="2">
    <location>
        <begin position="322"/>
        <end position="384"/>
    </location>
</feature>
<feature type="region of interest" description="Disordered" evidence="2">
    <location>
        <begin position="442"/>
        <end position="528"/>
    </location>
</feature>
<evidence type="ECO:0000256" key="2">
    <source>
        <dbReference type="SAM" id="MobiDB-lite"/>
    </source>
</evidence>
<comment type="similarity">
    <text evidence="1">Belongs to the SNW family.</text>
</comment>
<sequence>MPEKIGRTLAPREPAIAMAAKTLPPPYGSRAGLVPRRPEDFGGGGAFPEVHVPQYPLSMGLLLGNPDDDTSPGSPSSLPSNVLALAVDAHGRVASDAVVRQGENADKIVYSSHAGLLPKIADPDHDADDLYDEVEATTARTRAALQAIIDARLSAASARRRDATVDHPAFVKYRPSAAAEERLVRLARAQEVPVLPPRHRRRLVAPRPAGDSPQVTVMHSPPRPVSQQDAADWKIPPSVSDWKNAQGYCVPLDKRAAADGRRMLEQDVPQISDGFAGLSEALYVAEQKAREAVETRGKVQAEMMMKWGQMAERRLREIASAARAEAAASGSGAAAPAPPPADGEEEARTQRDVVREERRRQRGREAASSGGNKSRVARDRDRDVDERVALGMASTGGAGAGEVGGYDERLFNQDAGMGSGFAADDVYSVYSGRLFAAPSALSSTLYGPNNKRGDSGVDGGEDGAEEIERIARTERFKHDRGFSGSAERPAAGKRERPVEFGTPEEGAEADDPFELDRYMTTVKEGKKH</sequence>
<evidence type="ECO:0000259" key="3">
    <source>
        <dbReference type="Pfam" id="PF02731"/>
    </source>
</evidence>
<evidence type="ECO:0000313" key="4">
    <source>
        <dbReference type="EMBL" id="CAL5037530.1"/>
    </source>
</evidence>
<dbReference type="EMBL" id="OZ075143">
    <property type="protein sequence ID" value="CAL5037530.1"/>
    <property type="molecule type" value="Genomic_DNA"/>
</dbReference>
<accession>A0ABC9DES6</accession>
<dbReference type="AlphaFoldDB" id="A0ABC9DES6"/>
<dbReference type="PANTHER" id="PTHR12096">
    <property type="entry name" value="NUCLEAR PROTEIN SKIP-RELATED"/>
    <property type="match status" value="1"/>
</dbReference>
<feature type="compositionally biased region" description="Low complexity" evidence="2">
    <location>
        <begin position="322"/>
        <end position="335"/>
    </location>
</feature>
<reference evidence="4 5" key="2">
    <citation type="submission" date="2024-10" db="EMBL/GenBank/DDBJ databases">
        <authorList>
            <person name="Ryan C."/>
        </authorList>
    </citation>
    <scope>NUCLEOTIDE SEQUENCE [LARGE SCALE GENOMIC DNA]</scope>
</reference>
<dbReference type="Pfam" id="PF02731">
    <property type="entry name" value="SKIP_SNW"/>
    <property type="match status" value="1"/>
</dbReference>
<protein>
    <recommendedName>
        <fullName evidence="3">SKI-interacting protein SKIP SNW domain-containing protein</fullName>
    </recommendedName>
</protein>
<dbReference type="InterPro" id="IPR004015">
    <property type="entry name" value="SKI-int_prot_SKIP_SNW-dom"/>
</dbReference>
<feature type="region of interest" description="Disordered" evidence="2">
    <location>
        <begin position="204"/>
        <end position="230"/>
    </location>
</feature>
<gene>
    <name evidence="4" type="ORF">URODEC1_LOCUS84544</name>
</gene>
<feature type="domain" description="SKI-interacting protein SKIP SNW" evidence="3">
    <location>
        <begin position="172"/>
        <end position="325"/>
    </location>
</feature>
<feature type="compositionally biased region" description="Basic and acidic residues" evidence="2">
    <location>
        <begin position="346"/>
        <end position="365"/>
    </location>
</feature>
<proteinExistence type="inferred from homology"/>
<evidence type="ECO:0000256" key="1">
    <source>
        <dbReference type="ARBA" id="ARBA00010197"/>
    </source>
</evidence>
<dbReference type="Proteomes" id="UP001497457">
    <property type="component" value="Chromosome 33rd"/>
</dbReference>
<reference evidence="5" key="1">
    <citation type="submission" date="2024-06" db="EMBL/GenBank/DDBJ databases">
        <authorList>
            <person name="Ryan C."/>
        </authorList>
    </citation>
    <scope>NUCLEOTIDE SEQUENCE [LARGE SCALE GENOMIC DNA]</scope>
</reference>
<keyword evidence="5" id="KW-1185">Reference proteome</keyword>
<feature type="region of interest" description="Disordered" evidence="2">
    <location>
        <begin position="21"/>
        <end position="48"/>
    </location>
</feature>
<organism evidence="4 5">
    <name type="scientific">Urochloa decumbens</name>
    <dbReference type="NCBI Taxonomy" id="240449"/>
    <lineage>
        <taxon>Eukaryota</taxon>
        <taxon>Viridiplantae</taxon>
        <taxon>Streptophyta</taxon>
        <taxon>Embryophyta</taxon>
        <taxon>Tracheophyta</taxon>
        <taxon>Spermatophyta</taxon>
        <taxon>Magnoliopsida</taxon>
        <taxon>Liliopsida</taxon>
        <taxon>Poales</taxon>
        <taxon>Poaceae</taxon>
        <taxon>PACMAD clade</taxon>
        <taxon>Panicoideae</taxon>
        <taxon>Panicodae</taxon>
        <taxon>Paniceae</taxon>
        <taxon>Melinidinae</taxon>
        <taxon>Urochloa</taxon>
    </lineage>
</organism>
<evidence type="ECO:0000313" key="5">
    <source>
        <dbReference type="Proteomes" id="UP001497457"/>
    </source>
</evidence>
<name>A0ABC9DES6_9POAL</name>
<dbReference type="InterPro" id="IPR017862">
    <property type="entry name" value="SKI-int_prot_SKIP"/>
</dbReference>